<dbReference type="InterPro" id="IPR036390">
    <property type="entry name" value="WH_DNA-bd_sf"/>
</dbReference>
<comment type="caution">
    <text evidence="5">The sequence shown here is derived from an EMBL/GenBank/DDBJ whole genome shotgun (WGS) entry which is preliminary data.</text>
</comment>
<evidence type="ECO:0000313" key="6">
    <source>
        <dbReference type="Proteomes" id="UP000295367"/>
    </source>
</evidence>
<dbReference type="Proteomes" id="UP000295367">
    <property type="component" value="Unassembled WGS sequence"/>
</dbReference>
<dbReference type="SUPFAM" id="SSF46785">
    <property type="entry name" value="Winged helix' DNA-binding domain"/>
    <property type="match status" value="1"/>
</dbReference>
<proteinExistence type="predicted"/>
<dbReference type="AlphaFoldDB" id="A0A4R3YGG9"/>
<sequence>MVKECLNAFEERLDAIDRQISGQPRQEVMLSRMQFLIFQKLNALINENLQPYGINDTIWVALIMLYSSPNRSIYPSDLSHVVVSSRTNITRFADEMVKKGWVSRREHEADRRKIVLTLTDAGIELVESIMPKQWAVYHAIWEGFSAAEKNNMESMQNKLLDSITNFKGFSKPDSENTVTTNGILKSKHQK</sequence>
<name>A0A4R3YGG9_9PROT</name>
<dbReference type="OrthoDB" id="5947517at2"/>
<keyword evidence="1" id="KW-0805">Transcription regulation</keyword>
<evidence type="ECO:0000313" key="5">
    <source>
        <dbReference type="EMBL" id="TCV90044.1"/>
    </source>
</evidence>
<dbReference type="GO" id="GO:0003677">
    <property type="term" value="F:DNA binding"/>
    <property type="evidence" value="ECO:0007669"/>
    <property type="project" value="UniProtKB-KW"/>
</dbReference>
<dbReference type="PANTHER" id="PTHR42756:SF1">
    <property type="entry name" value="TRANSCRIPTIONAL REPRESSOR OF EMRAB OPERON"/>
    <property type="match status" value="1"/>
</dbReference>
<keyword evidence="6" id="KW-1185">Reference proteome</keyword>
<dbReference type="InterPro" id="IPR000835">
    <property type="entry name" value="HTH_MarR-typ"/>
</dbReference>
<dbReference type="EMBL" id="SMCO01000001">
    <property type="protein sequence ID" value="TCV90044.1"/>
    <property type="molecule type" value="Genomic_DNA"/>
</dbReference>
<evidence type="ECO:0000256" key="2">
    <source>
        <dbReference type="ARBA" id="ARBA00023125"/>
    </source>
</evidence>
<organism evidence="5 6">
    <name type="scientific">Sulfurirhabdus autotrophica</name>
    <dbReference type="NCBI Taxonomy" id="1706046"/>
    <lineage>
        <taxon>Bacteria</taxon>
        <taxon>Pseudomonadati</taxon>
        <taxon>Pseudomonadota</taxon>
        <taxon>Betaproteobacteria</taxon>
        <taxon>Nitrosomonadales</taxon>
        <taxon>Sulfuricellaceae</taxon>
        <taxon>Sulfurirhabdus</taxon>
    </lineage>
</organism>
<dbReference type="InterPro" id="IPR036388">
    <property type="entry name" value="WH-like_DNA-bd_sf"/>
</dbReference>
<dbReference type="PRINTS" id="PR00598">
    <property type="entry name" value="HTHMARR"/>
</dbReference>
<keyword evidence="2" id="KW-0238">DNA-binding</keyword>
<dbReference type="InterPro" id="IPR023187">
    <property type="entry name" value="Tscrpt_reg_MarR-type_CS"/>
</dbReference>
<dbReference type="Gene3D" id="1.10.10.10">
    <property type="entry name" value="Winged helix-like DNA-binding domain superfamily/Winged helix DNA-binding domain"/>
    <property type="match status" value="1"/>
</dbReference>
<evidence type="ECO:0000256" key="3">
    <source>
        <dbReference type="ARBA" id="ARBA00023163"/>
    </source>
</evidence>
<reference evidence="5 6" key="1">
    <citation type="submission" date="2019-03" db="EMBL/GenBank/DDBJ databases">
        <title>Genomic Encyclopedia of Type Strains, Phase IV (KMG-IV): sequencing the most valuable type-strain genomes for metagenomic binning, comparative biology and taxonomic classification.</title>
        <authorList>
            <person name="Goeker M."/>
        </authorList>
    </citation>
    <scope>NUCLEOTIDE SEQUENCE [LARGE SCALE GENOMIC DNA]</scope>
    <source>
        <strain evidence="5 6">DSM 100309</strain>
    </source>
</reference>
<feature type="domain" description="HTH marR-type" evidence="4">
    <location>
        <begin position="27"/>
        <end position="161"/>
    </location>
</feature>
<keyword evidence="3" id="KW-0804">Transcription</keyword>
<evidence type="ECO:0000256" key="1">
    <source>
        <dbReference type="ARBA" id="ARBA00023015"/>
    </source>
</evidence>
<dbReference type="PROSITE" id="PS50995">
    <property type="entry name" value="HTH_MARR_2"/>
    <property type="match status" value="1"/>
</dbReference>
<dbReference type="PROSITE" id="PS01117">
    <property type="entry name" value="HTH_MARR_1"/>
    <property type="match status" value="1"/>
</dbReference>
<dbReference type="SMART" id="SM00347">
    <property type="entry name" value="HTH_MARR"/>
    <property type="match status" value="1"/>
</dbReference>
<dbReference type="PANTHER" id="PTHR42756">
    <property type="entry name" value="TRANSCRIPTIONAL REGULATOR, MARR"/>
    <property type="match status" value="1"/>
</dbReference>
<dbReference type="Pfam" id="PF01047">
    <property type="entry name" value="MarR"/>
    <property type="match status" value="1"/>
</dbReference>
<dbReference type="GO" id="GO:0003700">
    <property type="term" value="F:DNA-binding transcription factor activity"/>
    <property type="evidence" value="ECO:0007669"/>
    <property type="project" value="InterPro"/>
</dbReference>
<evidence type="ECO:0000259" key="4">
    <source>
        <dbReference type="PROSITE" id="PS50995"/>
    </source>
</evidence>
<dbReference type="RefSeq" id="WP_124947969.1">
    <property type="nucleotide sequence ID" value="NZ_BHVT01000073.1"/>
</dbReference>
<accession>A0A4R3YGG9</accession>
<protein>
    <submittedName>
        <fullName evidence="5">MarR family transcriptional repressor of emrRAB</fullName>
    </submittedName>
</protein>
<gene>
    <name evidence="5" type="ORF">EDC63_1019</name>
</gene>